<dbReference type="InterPro" id="IPR029046">
    <property type="entry name" value="LolA/LolB/LppX"/>
</dbReference>
<keyword evidence="4" id="KW-0653">Protein transport</keyword>
<organism evidence="7 8">
    <name type="scientific">Billgrantia endophytica</name>
    <dbReference type="NCBI Taxonomy" id="2033802"/>
    <lineage>
        <taxon>Bacteria</taxon>
        <taxon>Pseudomonadati</taxon>
        <taxon>Pseudomonadota</taxon>
        <taxon>Gammaproteobacteria</taxon>
        <taxon>Oceanospirillales</taxon>
        <taxon>Halomonadaceae</taxon>
        <taxon>Billgrantia</taxon>
    </lineage>
</organism>
<proteinExistence type="predicted"/>
<evidence type="ECO:0000313" key="7">
    <source>
        <dbReference type="EMBL" id="PMR76553.1"/>
    </source>
</evidence>
<reference evidence="7 8" key="1">
    <citation type="submission" date="2018-01" db="EMBL/GenBank/DDBJ databases">
        <title>Halomonas endophytica sp. nov., isolated from storage liquid in the stems of Populus euphratica.</title>
        <authorList>
            <person name="Chen C."/>
        </authorList>
    </citation>
    <scope>NUCLEOTIDE SEQUENCE [LARGE SCALE GENOMIC DNA]</scope>
    <source>
        <strain evidence="7 8">MC28</strain>
    </source>
</reference>
<sequence length="207" mass="23299">MLSKLLVLMAAGPASDPVSAALEHVENLHSYQLTLHGQGGRGEEVIRYTYQKPGYIRMDLVTPHKGVVLIYRPDTRKVQLWPFGSPGRRSGLTLSPNNRMVRSAQGHRADQSDVGTLLRNIQALQRHGKTHLLGEAELATHPAQHLMVEGDPGEILADIVRYELWLDSERQFPLKVVSYNRRGEQLEAVRLEEISINPELPENLFFP</sequence>
<accession>A0A2N7U816</accession>
<feature type="chain" id="PRO_5014976835" evidence="5">
    <location>
        <begin position="21"/>
        <end position="207"/>
    </location>
</feature>
<dbReference type="AlphaFoldDB" id="A0A2N7U816"/>
<evidence type="ECO:0000256" key="5">
    <source>
        <dbReference type="SAM" id="SignalP"/>
    </source>
</evidence>
<dbReference type="OrthoDB" id="8549004at2"/>
<evidence type="ECO:0000256" key="4">
    <source>
        <dbReference type="ARBA" id="ARBA00022927"/>
    </source>
</evidence>
<keyword evidence="2" id="KW-0813">Transport</keyword>
<evidence type="ECO:0000256" key="2">
    <source>
        <dbReference type="ARBA" id="ARBA00022448"/>
    </source>
</evidence>
<dbReference type="Proteomes" id="UP000235803">
    <property type="component" value="Unassembled WGS sequence"/>
</dbReference>
<comment type="caution">
    <text evidence="7">The sequence shown here is derived from an EMBL/GenBank/DDBJ whole genome shotgun (WGS) entry which is preliminary data.</text>
</comment>
<gene>
    <name evidence="7" type="ORF">C1H69_05805</name>
</gene>
<evidence type="ECO:0000259" key="6">
    <source>
        <dbReference type="Pfam" id="PF03888"/>
    </source>
</evidence>
<evidence type="ECO:0000313" key="8">
    <source>
        <dbReference type="Proteomes" id="UP000235803"/>
    </source>
</evidence>
<dbReference type="RefSeq" id="WP_102652457.1">
    <property type="nucleotide sequence ID" value="NZ_PNRF01000012.1"/>
</dbReference>
<dbReference type="Gene3D" id="2.50.20.10">
    <property type="entry name" value="Lipoprotein localisation LolA/LolB/LppX"/>
    <property type="match status" value="1"/>
</dbReference>
<keyword evidence="3 5" id="KW-0732">Signal</keyword>
<name>A0A2N7U816_9GAMM</name>
<feature type="domain" description="MucB/RseB N-terminal" evidence="6">
    <location>
        <begin position="97"/>
        <end position="202"/>
    </location>
</feature>
<dbReference type="EMBL" id="PNRF01000012">
    <property type="protein sequence ID" value="PMR76553.1"/>
    <property type="molecule type" value="Genomic_DNA"/>
</dbReference>
<dbReference type="InterPro" id="IPR033434">
    <property type="entry name" value="MucB/RseB_N"/>
</dbReference>
<evidence type="ECO:0000256" key="1">
    <source>
        <dbReference type="ARBA" id="ARBA00011245"/>
    </source>
</evidence>
<keyword evidence="8" id="KW-1185">Reference proteome</keyword>
<comment type="subunit">
    <text evidence="1">Monomer.</text>
</comment>
<evidence type="ECO:0000256" key="3">
    <source>
        <dbReference type="ARBA" id="ARBA00022729"/>
    </source>
</evidence>
<dbReference type="SUPFAM" id="SSF89392">
    <property type="entry name" value="Prokaryotic lipoproteins and lipoprotein localization factors"/>
    <property type="match status" value="1"/>
</dbReference>
<dbReference type="GO" id="GO:0015031">
    <property type="term" value="P:protein transport"/>
    <property type="evidence" value="ECO:0007669"/>
    <property type="project" value="UniProtKB-KW"/>
</dbReference>
<protein>
    <submittedName>
        <fullName evidence="7">DUF1571 domain-containing protein</fullName>
    </submittedName>
</protein>
<feature type="signal peptide" evidence="5">
    <location>
        <begin position="1"/>
        <end position="20"/>
    </location>
</feature>
<dbReference type="Pfam" id="PF03888">
    <property type="entry name" value="MucB_RseB"/>
    <property type="match status" value="1"/>
</dbReference>